<organism evidence="2 3">
    <name type="scientific">Clunio marinus</name>
    <dbReference type="NCBI Taxonomy" id="568069"/>
    <lineage>
        <taxon>Eukaryota</taxon>
        <taxon>Metazoa</taxon>
        <taxon>Ecdysozoa</taxon>
        <taxon>Arthropoda</taxon>
        <taxon>Hexapoda</taxon>
        <taxon>Insecta</taxon>
        <taxon>Pterygota</taxon>
        <taxon>Neoptera</taxon>
        <taxon>Endopterygota</taxon>
        <taxon>Diptera</taxon>
        <taxon>Nematocera</taxon>
        <taxon>Chironomoidea</taxon>
        <taxon>Chironomidae</taxon>
        <taxon>Clunio</taxon>
    </lineage>
</organism>
<gene>
    <name evidence="2" type="ORF">CLUMA_CG007545</name>
</gene>
<keyword evidence="1" id="KW-0472">Membrane</keyword>
<protein>
    <submittedName>
        <fullName evidence="2">CLUMA_CG007545, isoform A</fullName>
    </submittedName>
</protein>
<keyword evidence="1" id="KW-1133">Transmembrane helix</keyword>
<sequence length="88" mass="10410">MKLIKYLQLNLNRVDRYVKSAEQTCDEWRKELIFKLNFFHQFTRPVLLFSSIYLLLYCGFQAIILVKLLISIHEISNKLSTQANASDI</sequence>
<evidence type="ECO:0000313" key="3">
    <source>
        <dbReference type="Proteomes" id="UP000183832"/>
    </source>
</evidence>
<keyword evidence="1" id="KW-0812">Transmembrane</keyword>
<dbReference type="AlphaFoldDB" id="A0A1J1I348"/>
<keyword evidence="3" id="KW-1185">Reference proteome</keyword>
<accession>A0A1J1I348</accession>
<evidence type="ECO:0000256" key="1">
    <source>
        <dbReference type="SAM" id="Phobius"/>
    </source>
</evidence>
<feature type="transmembrane region" description="Helical" evidence="1">
    <location>
        <begin position="46"/>
        <end position="70"/>
    </location>
</feature>
<proteinExistence type="predicted"/>
<name>A0A1J1I348_9DIPT</name>
<dbReference type="EMBL" id="CVRI01000038">
    <property type="protein sequence ID" value="CRK94020.1"/>
    <property type="molecule type" value="Genomic_DNA"/>
</dbReference>
<evidence type="ECO:0000313" key="2">
    <source>
        <dbReference type="EMBL" id="CRK94020.1"/>
    </source>
</evidence>
<dbReference type="Proteomes" id="UP000183832">
    <property type="component" value="Unassembled WGS sequence"/>
</dbReference>
<reference evidence="2 3" key="1">
    <citation type="submission" date="2015-04" db="EMBL/GenBank/DDBJ databases">
        <authorList>
            <person name="Syromyatnikov M.Y."/>
            <person name="Popov V.N."/>
        </authorList>
    </citation>
    <scope>NUCLEOTIDE SEQUENCE [LARGE SCALE GENOMIC DNA]</scope>
</reference>